<dbReference type="OrthoDB" id="9807095at2"/>
<evidence type="ECO:0000313" key="7">
    <source>
        <dbReference type="Proteomes" id="UP000031366"/>
    </source>
</evidence>
<evidence type="ECO:0000256" key="4">
    <source>
        <dbReference type="RuleBase" id="RU000384"/>
    </source>
</evidence>
<keyword evidence="7" id="KW-1185">Reference proteome</keyword>
<organism evidence="6 7">
    <name type="scientific">Clostridium argentinense CDC 2741</name>
    <dbReference type="NCBI Taxonomy" id="1418104"/>
    <lineage>
        <taxon>Bacteria</taxon>
        <taxon>Bacillati</taxon>
        <taxon>Bacillota</taxon>
        <taxon>Clostridia</taxon>
        <taxon>Eubacteriales</taxon>
        <taxon>Clostridiaceae</taxon>
        <taxon>Clostridium</taxon>
    </lineage>
</organism>
<dbReference type="GO" id="GO:0016020">
    <property type="term" value="C:membrane"/>
    <property type="evidence" value="ECO:0007669"/>
    <property type="project" value="TreeGrafter"/>
</dbReference>
<dbReference type="SMART" id="SM01230">
    <property type="entry name" value="Gln-synt_C"/>
    <property type="match status" value="1"/>
</dbReference>
<dbReference type="GO" id="GO:0005737">
    <property type="term" value="C:cytoplasm"/>
    <property type="evidence" value="ECO:0007669"/>
    <property type="project" value="TreeGrafter"/>
</dbReference>
<evidence type="ECO:0000256" key="1">
    <source>
        <dbReference type="ARBA" id="ARBA00009897"/>
    </source>
</evidence>
<dbReference type="Pfam" id="PF00120">
    <property type="entry name" value="Gln-synt_C"/>
    <property type="match status" value="1"/>
</dbReference>
<dbReference type="AlphaFoldDB" id="A0A0C1RDA2"/>
<dbReference type="GO" id="GO:0006542">
    <property type="term" value="P:glutamine biosynthetic process"/>
    <property type="evidence" value="ECO:0007669"/>
    <property type="project" value="TreeGrafter"/>
</dbReference>
<dbReference type="PANTHER" id="PTHR43407:SF1">
    <property type="entry name" value="LENGSIN"/>
    <property type="match status" value="1"/>
</dbReference>
<evidence type="ECO:0000256" key="2">
    <source>
        <dbReference type="ARBA" id="ARBA00012937"/>
    </source>
</evidence>
<dbReference type="Proteomes" id="UP000031366">
    <property type="component" value="Unassembled WGS sequence"/>
</dbReference>
<proteinExistence type="inferred from homology"/>
<dbReference type="InterPro" id="IPR008146">
    <property type="entry name" value="Gln_synth_cat_dom"/>
</dbReference>
<accession>A0A0C1RDA2</accession>
<evidence type="ECO:0000256" key="3">
    <source>
        <dbReference type="PROSITE-ProRule" id="PRU01331"/>
    </source>
</evidence>
<dbReference type="SUPFAM" id="SSF55931">
    <property type="entry name" value="Glutamine synthetase/guanido kinase"/>
    <property type="match status" value="1"/>
</dbReference>
<dbReference type="GO" id="GO:0004356">
    <property type="term" value="F:glutamine synthetase activity"/>
    <property type="evidence" value="ECO:0007669"/>
    <property type="project" value="UniProtKB-EC"/>
</dbReference>
<dbReference type="EMBL" id="AYSO01000010">
    <property type="protein sequence ID" value="KIE48366.1"/>
    <property type="molecule type" value="Genomic_DNA"/>
</dbReference>
<name>A0A0C1RDA2_9CLOT</name>
<dbReference type="Gene3D" id="3.30.590.10">
    <property type="entry name" value="Glutamine synthetase/guanido kinase, catalytic domain"/>
    <property type="match status" value="1"/>
</dbReference>
<feature type="domain" description="GS catalytic" evidence="5">
    <location>
        <begin position="142"/>
        <end position="552"/>
    </location>
</feature>
<evidence type="ECO:0000259" key="5">
    <source>
        <dbReference type="PROSITE" id="PS51987"/>
    </source>
</evidence>
<dbReference type="EC" id="6.3.1.2" evidence="2"/>
<comment type="similarity">
    <text evidence="1 3 4">Belongs to the glutamine synthetase family.</text>
</comment>
<dbReference type="STRING" id="29341.RSJ17_10770"/>
<sequence length="635" mass="73203">MDEYMIYTIPKEEHNEKDLKSILNIHKEIKFVSLVGVDLLGNDTDEKIPVKNFLEDIHTFLNGMAAQTDGSSVVLPGIAKLNNAKVDMKADLDCNWFIDYNYENIDEETNKPIGTLRIPCFLYHEGKAVDSRNILKSTITFLKQNIMKLLEENKEALNYYGVTFDEIERVEITSATELEFWVKSPNELAELEALSTSQALKEQYWKRTKGSVRTALEQSLLLMDKYGLEPEMGHKEVGGVTAKLSQSGDLVHVMEQLEIDWKYSNAIQACDNELFIRTLIKETFRRNKLEVTFAAKPIDSVAGSGKHVHMGIVLKLKNNKRINLFTSKEGGFISPIGYGALMGMLKNYEVMNPFISSSNDAFRRLKPGFEAPVCIVTSLGLTKDVPSRNRTILIGLIRDIGNPMATRFELRSPSPRTNTYLTLATMNMCILDGIRYVIKNNKNEEELLKEISKKPGEDSPYLEKHRSYRSEEDIFEDFSEEEREDFFGKSPRTVYENIIGFDKCKDKLKVITEGSIITENIINSYKIAILNKYAMEIEHRIILNYMDEVRSCKILHHNEIDCDLDKSNWEDIKLIRENIMKDTNVRKSIFSEIREAINNEEYDKLSELQILLEEEMQNLRDKYLSYSRNLIDFHM</sequence>
<reference evidence="6 7" key="1">
    <citation type="journal article" date="2015" name="Infect. Genet. Evol.">
        <title>Genomic sequences of six botulinum neurotoxin-producing strains representing three clostridial species illustrate the mobility and diversity of botulinum neurotoxin genes.</title>
        <authorList>
            <person name="Smith T.J."/>
            <person name="Hill K.K."/>
            <person name="Xie G."/>
            <person name="Foley B.T."/>
            <person name="Williamson C.H."/>
            <person name="Foster J.T."/>
            <person name="Johnson S.L."/>
            <person name="Chertkov O."/>
            <person name="Teshima H."/>
            <person name="Gibbons H.S."/>
            <person name="Johnsky L.A."/>
            <person name="Karavis M.A."/>
            <person name="Smith L.A."/>
        </authorList>
    </citation>
    <scope>NUCLEOTIDE SEQUENCE [LARGE SCALE GENOMIC DNA]</scope>
    <source>
        <strain evidence="6 7">CDC 2741</strain>
    </source>
</reference>
<dbReference type="PROSITE" id="PS51987">
    <property type="entry name" value="GS_CATALYTIC"/>
    <property type="match status" value="1"/>
</dbReference>
<dbReference type="GO" id="GO:0019740">
    <property type="term" value="P:nitrogen utilization"/>
    <property type="evidence" value="ECO:0007669"/>
    <property type="project" value="TreeGrafter"/>
</dbReference>
<dbReference type="PANTHER" id="PTHR43407">
    <property type="entry name" value="GLUTAMINE SYNTHETASE"/>
    <property type="match status" value="1"/>
</dbReference>
<dbReference type="InterPro" id="IPR014746">
    <property type="entry name" value="Gln_synth/guanido_kin_cat_dom"/>
</dbReference>
<protein>
    <recommendedName>
        <fullName evidence="2">glutamine synthetase</fullName>
        <ecNumber evidence="2">6.3.1.2</ecNumber>
    </recommendedName>
</protein>
<dbReference type="RefSeq" id="WP_039629953.1">
    <property type="nucleotide sequence ID" value="NZ_AYSO01000010.1"/>
</dbReference>
<comment type="caution">
    <text evidence="6">The sequence shown here is derived from an EMBL/GenBank/DDBJ whole genome shotgun (WGS) entry which is preliminary data.</text>
</comment>
<evidence type="ECO:0000313" key="6">
    <source>
        <dbReference type="EMBL" id="KIE48366.1"/>
    </source>
</evidence>
<gene>
    <name evidence="6" type="ORF">U732_4144</name>
</gene>